<evidence type="ECO:0000256" key="6">
    <source>
        <dbReference type="ARBA" id="ARBA00022432"/>
    </source>
</evidence>
<organism evidence="12 13">
    <name type="scientific">Gnomoniopsis smithogilvyi</name>
    <dbReference type="NCBI Taxonomy" id="1191159"/>
    <lineage>
        <taxon>Eukaryota</taxon>
        <taxon>Fungi</taxon>
        <taxon>Dikarya</taxon>
        <taxon>Ascomycota</taxon>
        <taxon>Pezizomycotina</taxon>
        <taxon>Sordariomycetes</taxon>
        <taxon>Sordariomycetidae</taxon>
        <taxon>Diaporthales</taxon>
        <taxon>Gnomoniaceae</taxon>
        <taxon>Gnomoniopsis</taxon>
    </lineage>
</organism>
<comment type="pathway">
    <text evidence="3">Carbohydrate biosynthesis; gluconeogenesis.</text>
</comment>
<evidence type="ECO:0000256" key="10">
    <source>
        <dbReference type="ARBA" id="ARBA00049406"/>
    </source>
</evidence>
<dbReference type="GO" id="GO:0009097">
    <property type="term" value="P:isoleucine biosynthetic process"/>
    <property type="evidence" value="ECO:0007669"/>
    <property type="project" value="TreeGrafter"/>
</dbReference>
<comment type="subcellular location">
    <subcellularLocation>
        <location evidence="2">Cytoplasm</location>
    </subcellularLocation>
</comment>
<dbReference type="SUPFAM" id="SSF53686">
    <property type="entry name" value="Tryptophan synthase beta subunit-like PLP-dependent enzymes"/>
    <property type="match status" value="1"/>
</dbReference>
<dbReference type="Pfam" id="PF00291">
    <property type="entry name" value="PALP"/>
    <property type="match status" value="1"/>
</dbReference>
<comment type="cofactor">
    <cofactor evidence="1">
        <name>pyridoxal 5'-phosphate</name>
        <dbReference type="ChEBI" id="CHEBI:597326"/>
    </cofactor>
</comment>
<comment type="caution">
    <text evidence="12">The sequence shown here is derived from an EMBL/GenBank/DDBJ whole genome shotgun (WGS) entry which is preliminary data.</text>
</comment>
<dbReference type="Gene3D" id="3.40.50.1100">
    <property type="match status" value="2"/>
</dbReference>
<dbReference type="InterPro" id="IPR036052">
    <property type="entry name" value="TrpB-like_PALP_sf"/>
</dbReference>
<keyword evidence="7" id="KW-0963">Cytoplasm</keyword>
<dbReference type="Proteomes" id="UP001140453">
    <property type="component" value="Unassembled WGS sequence"/>
</dbReference>
<dbReference type="InterPro" id="IPR050147">
    <property type="entry name" value="Ser/Thr_Dehydratase"/>
</dbReference>
<dbReference type="EC" id="4.3.1.17" evidence="5"/>
<keyword evidence="9 12" id="KW-0456">Lyase</keyword>
<keyword evidence="8" id="KW-0663">Pyridoxal phosphate</keyword>
<name>A0A9W8YNL1_9PEZI</name>
<dbReference type="InterPro" id="IPR001926">
    <property type="entry name" value="TrpB-like_PALP"/>
</dbReference>
<comment type="catalytic activity">
    <reaction evidence="10">
        <text>L-serine = pyruvate + NH4(+)</text>
        <dbReference type="Rhea" id="RHEA:19169"/>
        <dbReference type="ChEBI" id="CHEBI:15361"/>
        <dbReference type="ChEBI" id="CHEBI:28938"/>
        <dbReference type="ChEBI" id="CHEBI:33384"/>
        <dbReference type="EC" id="4.3.1.17"/>
    </reaction>
</comment>
<dbReference type="GO" id="GO:0006567">
    <property type="term" value="P:L-threonine catabolic process"/>
    <property type="evidence" value="ECO:0007669"/>
    <property type="project" value="TreeGrafter"/>
</dbReference>
<proteinExistence type="inferred from homology"/>
<dbReference type="AlphaFoldDB" id="A0A9W8YNL1"/>
<evidence type="ECO:0000259" key="11">
    <source>
        <dbReference type="Pfam" id="PF00291"/>
    </source>
</evidence>
<dbReference type="GO" id="GO:0006094">
    <property type="term" value="P:gluconeogenesis"/>
    <property type="evidence" value="ECO:0007669"/>
    <property type="project" value="UniProtKB-KW"/>
</dbReference>
<sequence length="349" mass="36960">MGSNAKNPPKPWIETPCIYSAPLSRAAGCNIYLKLENLQPSGSFKSRGVGNLMFRAVETSSSSQEIHFYCSSGGNAGLACITAANTLKQPATVVVPLSTLPHMVQKLHDLGADVVQIGESWAVADKHLREVVIPKFESEHPGAKAVYVPPFDHQDVWDGAETMVTELERQMAENFGTKIDGMVCCVGGGGLLCGIMQGAQKLKESGYASPKVIAVETVGGDSLDASVKAGKLVTLPAITTIATSLGAVRVAKEAFEWTKRAAGDLINVVVTDKESVMGMSRFLDDARMLVESACGASIATVYNGDLRACLSKGSSKEDWAAKNIVVIVCGGSNISLAMLEKYKVDFGVQ</sequence>
<evidence type="ECO:0000256" key="9">
    <source>
        <dbReference type="ARBA" id="ARBA00023239"/>
    </source>
</evidence>
<gene>
    <name evidence="12" type="primary">CHA1</name>
    <name evidence="12" type="ORF">N0V93_006650</name>
</gene>
<keyword evidence="13" id="KW-1185">Reference proteome</keyword>
<evidence type="ECO:0000256" key="4">
    <source>
        <dbReference type="ARBA" id="ARBA00010869"/>
    </source>
</evidence>
<evidence type="ECO:0000256" key="1">
    <source>
        <dbReference type="ARBA" id="ARBA00001933"/>
    </source>
</evidence>
<evidence type="ECO:0000313" key="12">
    <source>
        <dbReference type="EMBL" id="KAJ4389187.1"/>
    </source>
</evidence>
<evidence type="ECO:0000256" key="2">
    <source>
        <dbReference type="ARBA" id="ARBA00004496"/>
    </source>
</evidence>
<dbReference type="PROSITE" id="PS00165">
    <property type="entry name" value="DEHYDRATASE_SER_THR"/>
    <property type="match status" value="1"/>
</dbReference>
<accession>A0A9W8YNL1</accession>
<dbReference type="InterPro" id="IPR000634">
    <property type="entry name" value="Ser/Thr_deHydtase_PyrdxlP-BS"/>
</dbReference>
<dbReference type="OrthoDB" id="7773036at2759"/>
<dbReference type="GO" id="GO:0004794">
    <property type="term" value="F:threonine deaminase activity"/>
    <property type="evidence" value="ECO:0007669"/>
    <property type="project" value="TreeGrafter"/>
</dbReference>
<feature type="domain" description="Tryptophan synthase beta chain-like PALP" evidence="11">
    <location>
        <begin position="14"/>
        <end position="330"/>
    </location>
</feature>
<evidence type="ECO:0000256" key="7">
    <source>
        <dbReference type="ARBA" id="ARBA00022490"/>
    </source>
</evidence>
<protein>
    <recommendedName>
        <fullName evidence="5">L-serine ammonia-lyase</fullName>
        <ecNumber evidence="5">4.3.1.17</ecNumber>
    </recommendedName>
</protein>
<keyword evidence="6" id="KW-0312">Gluconeogenesis</keyword>
<dbReference type="GO" id="GO:0003941">
    <property type="term" value="F:L-serine ammonia-lyase activity"/>
    <property type="evidence" value="ECO:0007669"/>
    <property type="project" value="UniProtKB-EC"/>
</dbReference>
<evidence type="ECO:0000256" key="5">
    <source>
        <dbReference type="ARBA" id="ARBA00012093"/>
    </source>
</evidence>
<dbReference type="EMBL" id="JAPEVB010000004">
    <property type="protein sequence ID" value="KAJ4389187.1"/>
    <property type="molecule type" value="Genomic_DNA"/>
</dbReference>
<dbReference type="PANTHER" id="PTHR48078">
    <property type="entry name" value="THREONINE DEHYDRATASE, MITOCHONDRIAL-RELATED"/>
    <property type="match status" value="1"/>
</dbReference>
<dbReference type="FunFam" id="3.40.50.1100:FF:000040">
    <property type="entry name" value="L-serine dehydratase, putative"/>
    <property type="match status" value="1"/>
</dbReference>
<comment type="similarity">
    <text evidence="4">Belongs to the serine/threonine dehydratase family.</text>
</comment>
<dbReference type="GO" id="GO:0006565">
    <property type="term" value="P:L-serine catabolic process"/>
    <property type="evidence" value="ECO:0007669"/>
    <property type="project" value="TreeGrafter"/>
</dbReference>
<evidence type="ECO:0000313" key="13">
    <source>
        <dbReference type="Proteomes" id="UP001140453"/>
    </source>
</evidence>
<dbReference type="PANTHER" id="PTHR48078:SF2">
    <property type="entry name" value="CATABOLIC L-SERINE_THREONINE DEHYDRATASE"/>
    <property type="match status" value="1"/>
</dbReference>
<dbReference type="GO" id="GO:0030170">
    <property type="term" value="F:pyridoxal phosphate binding"/>
    <property type="evidence" value="ECO:0007669"/>
    <property type="project" value="InterPro"/>
</dbReference>
<evidence type="ECO:0000256" key="8">
    <source>
        <dbReference type="ARBA" id="ARBA00022898"/>
    </source>
</evidence>
<reference evidence="12" key="1">
    <citation type="submission" date="2022-10" db="EMBL/GenBank/DDBJ databases">
        <title>Tapping the CABI collections for fungal endophytes: first genome assemblies for Collariella, Neodidymelliopsis, Ascochyta clinopodiicola, Didymella pomorum, Didymosphaeria variabile, Neocosmospora piperis and Neocucurbitaria cava.</title>
        <authorList>
            <person name="Hill R."/>
        </authorList>
    </citation>
    <scope>NUCLEOTIDE SEQUENCE</scope>
    <source>
        <strain evidence="12">IMI 355082</strain>
    </source>
</reference>
<evidence type="ECO:0000256" key="3">
    <source>
        <dbReference type="ARBA" id="ARBA00004742"/>
    </source>
</evidence>
<dbReference type="GO" id="GO:0005737">
    <property type="term" value="C:cytoplasm"/>
    <property type="evidence" value="ECO:0007669"/>
    <property type="project" value="UniProtKB-SubCell"/>
</dbReference>